<keyword evidence="2" id="KW-1185">Reference proteome</keyword>
<evidence type="ECO:0000313" key="2">
    <source>
        <dbReference type="Proteomes" id="UP001143486"/>
    </source>
</evidence>
<gene>
    <name evidence="1" type="ORF">GCM10017621_34640</name>
</gene>
<dbReference type="EMBL" id="BSFE01000016">
    <property type="protein sequence ID" value="GLK53956.1"/>
    <property type="molecule type" value="Genomic_DNA"/>
</dbReference>
<dbReference type="RefSeq" id="WP_271188288.1">
    <property type="nucleotide sequence ID" value="NZ_BSFE01000016.1"/>
</dbReference>
<name>A0A9W6IPB4_9PROT</name>
<dbReference type="AlphaFoldDB" id="A0A9W6IPB4"/>
<reference evidence="1" key="2">
    <citation type="submission" date="2023-01" db="EMBL/GenBank/DDBJ databases">
        <authorList>
            <person name="Sun Q."/>
            <person name="Evtushenko L."/>
        </authorList>
    </citation>
    <scope>NUCLEOTIDE SEQUENCE</scope>
    <source>
        <strain evidence="1">VKM B-1513</strain>
    </source>
</reference>
<reference evidence="1" key="1">
    <citation type="journal article" date="2014" name="Int. J. Syst. Evol. Microbiol.">
        <title>Complete genome sequence of Corynebacterium casei LMG S-19264T (=DSM 44701T), isolated from a smear-ripened cheese.</title>
        <authorList>
            <consortium name="US DOE Joint Genome Institute (JGI-PGF)"/>
            <person name="Walter F."/>
            <person name="Albersmeier A."/>
            <person name="Kalinowski J."/>
            <person name="Ruckert C."/>
        </authorList>
    </citation>
    <scope>NUCLEOTIDE SEQUENCE</scope>
    <source>
        <strain evidence="1">VKM B-1513</strain>
    </source>
</reference>
<dbReference type="Proteomes" id="UP001143486">
    <property type="component" value="Unassembled WGS sequence"/>
</dbReference>
<comment type="caution">
    <text evidence="1">The sequence shown here is derived from an EMBL/GenBank/DDBJ whole genome shotgun (WGS) entry which is preliminary data.</text>
</comment>
<organism evidence="1 2">
    <name type="scientific">Maricaulis virginensis</name>
    <dbReference type="NCBI Taxonomy" id="144022"/>
    <lineage>
        <taxon>Bacteria</taxon>
        <taxon>Pseudomonadati</taxon>
        <taxon>Pseudomonadota</taxon>
        <taxon>Alphaproteobacteria</taxon>
        <taxon>Maricaulales</taxon>
        <taxon>Maricaulaceae</taxon>
        <taxon>Maricaulis</taxon>
    </lineage>
</organism>
<proteinExistence type="predicted"/>
<sequence>MREIEFESMATSERATFPRSELRPEIAALLAGCVKHGQIELANQNVSVVFERPHAADDPGEIINGALV</sequence>
<protein>
    <submittedName>
        <fullName evidence="1">Uncharacterized protein</fullName>
    </submittedName>
</protein>
<accession>A0A9W6IPB4</accession>
<evidence type="ECO:0000313" key="1">
    <source>
        <dbReference type="EMBL" id="GLK53956.1"/>
    </source>
</evidence>